<organism evidence="7 8">
    <name type="scientific">Triparma strigata</name>
    <dbReference type="NCBI Taxonomy" id="1606541"/>
    <lineage>
        <taxon>Eukaryota</taxon>
        <taxon>Sar</taxon>
        <taxon>Stramenopiles</taxon>
        <taxon>Ochrophyta</taxon>
        <taxon>Bolidophyceae</taxon>
        <taxon>Parmales</taxon>
        <taxon>Triparmaceae</taxon>
        <taxon>Triparma</taxon>
    </lineage>
</organism>
<gene>
    <name evidence="7" type="ORF">TrST_g1518</name>
</gene>
<evidence type="ECO:0000256" key="5">
    <source>
        <dbReference type="SAM" id="SignalP"/>
    </source>
</evidence>
<dbReference type="OrthoDB" id="26525at2759"/>
<keyword evidence="4" id="KW-1133">Transmembrane helix</keyword>
<dbReference type="InterPro" id="IPR018247">
    <property type="entry name" value="EF_Hand_1_Ca_BS"/>
</dbReference>
<dbReference type="PANTHER" id="PTHR23050">
    <property type="entry name" value="CALCIUM BINDING PROTEIN"/>
    <property type="match status" value="1"/>
</dbReference>
<sequence length="2138" mass="237085">MKFFLPFALLSPLATVSAQGAMDCTASIETRTIDMMKTETQWVNNEETETLKLDRVDTVVFNIQTNVDYFFSGDEYSGPGVYVEYCIDADGTKVYPDWGSEDEERRRMTIGKAKFGHVLKPLHERPGAAAPSVADAAKRSTRALQDFPDDFPTEEDLETCIANNPECAPLLSGDSGPTCDGSGSYQKLLECVECKGDVEDFLQLNADCCTDPNSNAMCAFLDGGSGGDPDGHDDHGDPDGHDDHGDHDEDEDEDDGPPVCFIESGCPEPPDAPDCAWLRGTMTCIEASSASCSETDDAIFDKYDKCLCEGECGQVIDKVDSVISPLDWKDPHLSSELHTGTSMSIPGYRKDAFGKFFRFDMNDLQDSRWNKNPWDMFSPFSDMKYEWDETSSSCKPYVKYSQEAGEEFVELVEIDGVNADCAIRYGVAEKFEYMANKGPNDHHYYDLVRWDHETTPLTLLRDTRSILRKSSGAAPPTEYDSDTAEITLTLKASDGTEYTSTTQLTYKKYMAATSNAEARWRKSRDLGGKCTQVPIVNKLDGSVYDGPYDPSPPNWADSSTVARPTIVSPESCPRMEGGQTTPRVEVNSRDSALASIDKKKFINARVVRKTSAIDGKEEKSGFVEGLAQMKGCKLYVDGIFNAQGEQLCQNLNFGLNGQKEIPIKEPDCDYPELKNTAALMTATLEKMKTGKAPNDAGLLLPYIGSDSWGSCSFLIDQALTFLEVPKNIKTMACNHDWDTPEWNADPCCNWMLSETQCCAPRDVTVMVPEASVDTERLSEYCASDVQQLSIAIYAAKSFVKGKKDAVDPTYGCVGDRKSDLQKYEVLQDAAKTCADELYGTYDHSTNQHKSSKVCTKDTDCHSGTCAAAAAGETIRYCQTSMIGEHSAKCLMKEFLTIPLAQAKLKEITANGNLRASMEDVGDGILSIAGREMCTGPDGWNYDPNWLNCKGEWVENYECSGSEGDGCDTHTTQTDCDGDSNCNWQHVGSDWVDQWNDATGVCDEYWCNDKEDCKTKCLSTDAVCNTDPWNDNFDADSCVNGELNDKFCAMCWSGDNDCHEVSQAPKCYHDRRIWDQWHATEFGEWTDALCTALMGSDAVVETENCDSDFCTQSCQLPTATSAALCINAGGICDTIGYTDTYGCFVEKPRNGDCWSDIDYVEVERAECHGSTTCEGFYTETDCDGGDSCDWSTWTEQKHYHEHWLEVTRHNWQPFCKYEMNFQSLVEAEAGCPAGTTPQLSEAKENRCQHDQMCFSSDIAKADCEDWDNMSSKTDDHFSATGNCWCQDTGDDTSLTTESTCVDFQGTCRAHDSANDGDCGGITSRDSCNDSEKGCWFEQKCHWNRATHVNWDSDMNLCRVNSQSMWGTLAEQAAFASECNSFSEGGTWALKMAKQFEEGRFYTEELCTAGVCDQDPGGWMGLTDEDCVNTESCSDWNCNGCERDWDNSNSQSAPDRICWAAAANQTHCTDKYSGTWTSTNNDDGDMYCLIEEHSSPERCSYIYSQCSKMDYEQCGGGSANGEFDNVVTKDVLYCRPTKWAECKSEEDCVAQGFCQNEWGGNALPDGWWNPDTSRHEYKDFVCVAPEINLDSAGNDQDWFSCDAYGSGWDEVEWSELGCVIKTITDESVCTTLTLGSKPANAVWRPTQFDAANCYEPEKCYNGNWYNRYNQEECAKCGDQFKPLLKWSGNKWMQGQMRSMYKWKDREFTSPNSWVTEIDHWMVEDLVNEVINRLNEEVETNFVSCMYNPLINSIEKIACVCGNNRDQCDQDTVINAPTSLVDTKSYRDAKQRAGKKLGTRLEVSEKSVDNTADVKVTKGLYVPPLREGTGTADASRRPPNRDAGERKLNGDSENSLNSAECMTVVTNADNWLVGQLVGDCISLSIAEDGADTEFLAPSLLCIDTNTQIERSEVFTISGLANKEGDVYTIADDMQIIESGTQFCFNVTKSVTACPIIYASEHATATEDLASGECGLISDIVQEIAMKQGCKMGDNKSCGWLQAGSLSQAAAIGTGIIVLLVIVGCCCSSCIGAWLHPKSRAVMQKHLNKAFFSEFDKDGDGMLDKDEIKVMLEKEFGEKFSVKQLDALFSKFDKDGNGQLDFEEYKVMMRHHKVHGHPPELQNDIDPSSIELLSLKPKESSI</sequence>
<dbReference type="SUPFAM" id="SSF47473">
    <property type="entry name" value="EF-hand"/>
    <property type="match status" value="1"/>
</dbReference>
<protein>
    <recommendedName>
        <fullName evidence="6">EF-hand domain-containing protein</fullName>
    </recommendedName>
</protein>
<feature type="compositionally biased region" description="Basic and acidic residues" evidence="3">
    <location>
        <begin position="1831"/>
        <end position="1847"/>
    </location>
</feature>
<keyword evidence="4" id="KW-0472">Membrane</keyword>
<keyword evidence="2" id="KW-0106">Calcium</keyword>
<keyword evidence="8" id="KW-1185">Reference proteome</keyword>
<feature type="signal peptide" evidence="5">
    <location>
        <begin position="1"/>
        <end position="18"/>
    </location>
</feature>
<dbReference type="Pfam" id="PF13499">
    <property type="entry name" value="EF-hand_7"/>
    <property type="match status" value="1"/>
</dbReference>
<dbReference type="Proteomes" id="UP001165085">
    <property type="component" value="Unassembled WGS sequence"/>
</dbReference>
<feature type="region of interest" description="Disordered" evidence="3">
    <location>
        <begin position="1820"/>
        <end position="1851"/>
    </location>
</feature>
<keyword evidence="5" id="KW-0732">Signal</keyword>
<dbReference type="PROSITE" id="PS00018">
    <property type="entry name" value="EF_HAND_1"/>
    <property type="match status" value="2"/>
</dbReference>
<evidence type="ECO:0000256" key="1">
    <source>
        <dbReference type="ARBA" id="ARBA00022737"/>
    </source>
</evidence>
<dbReference type="SMART" id="SM00054">
    <property type="entry name" value="EFh"/>
    <property type="match status" value="2"/>
</dbReference>
<evidence type="ECO:0000259" key="6">
    <source>
        <dbReference type="PROSITE" id="PS50222"/>
    </source>
</evidence>
<dbReference type="GO" id="GO:0005509">
    <property type="term" value="F:calcium ion binding"/>
    <property type="evidence" value="ECO:0007669"/>
    <property type="project" value="InterPro"/>
</dbReference>
<dbReference type="InterPro" id="IPR050145">
    <property type="entry name" value="Centrin_CML-like"/>
</dbReference>
<dbReference type="CDD" id="cd00051">
    <property type="entry name" value="EFh"/>
    <property type="match status" value="1"/>
</dbReference>
<dbReference type="EMBL" id="BRXY01000322">
    <property type="protein sequence ID" value="GMH87058.1"/>
    <property type="molecule type" value="Genomic_DNA"/>
</dbReference>
<feature type="region of interest" description="Disordered" evidence="3">
    <location>
        <begin position="227"/>
        <end position="263"/>
    </location>
</feature>
<accession>A0A9W7ERG6</accession>
<evidence type="ECO:0000256" key="2">
    <source>
        <dbReference type="ARBA" id="ARBA00022837"/>
    </source>
</evidence>
<feature type="compositionally biased region" description="Basic and acidic residues" evidence="3">
    <location>
        <begin position="229"/>
        <end position="247"/>
    </location>
</feature>
<dbReference type="PROSITE" id="PS50222">
    <property type="entry name" value="EF_HAND_2"/>
    <property type="match status" value="2"/>
</dbReference>
<dbReference type="InterPro" id="IPR011992">
    <property type="entry name" value="EF-hand-dom_pair"/>
</dbReference>
<feature type="transmembrane region" description="Helical" evidence="4">
    <location>
        <begin position="2007"/>
        <end position="2031"/>
    </location>
</feature>
<keyword evidence="1" id="KW-0677">Repeat</keyword>
<name>A0A9W7ERG6_9STRA</name>
<evidence type="ECO:0000313" key="8">
    <source>
        <dbReference type="Proteomes" id="UP001165085"/>
    </source>
</evidence>
<feature type="domain" description="EF-hand" evidence="6">
    <location>
        <begin position="2076"/>
        <end position="2111"/>
    </location>
</feature>
<feature type="chain" id="PRO_5040788948" description="EF-hand domain-containing protein" evidence="5">
    <location>
        <begin position="19"/>
        <end position="2138"/>
    </location>
</feature>
<comment type="caution">
    <text evidence="7">The sequence shown here is derived from an EMBL/GenBank/DDBJ whole genome shotgun (WGS) entry which is preliminary data.</text>
</comment>
<reference evidence="8" key="1">
    <citation type="journal article" date="2023" name="Commun. Biol.">
        <title>Genome analysis of Parmales, the sister group of diatoms, reveals the evolutionary specialization of diatoms from phago-mixotrophs to photoautotrophs.</title>
        <authorList>
            <person name="Ban H."/>
            <person name="Sato S."/>
            <person name="Yoshikawa S."/>
            <person name="Yamada K."/>
            <person name="Nakamura Y."/>
            <person name="Ichinomiya M."/>
            <person name="Sato N."/>
            <person name="Blanc-Mathieu R."/>
            <person name="Endo H."/>
            <person name="Kuwata A."/>
            <person name="Ogata H."/>
        </authorList>
    </citation>
    <scope>NUCLEOTIDE SEQUENCE [LARGE SCALE GENOMIC DNA]</scope>
    <source>
        <strain evidence="8">NIES 3701</strain>
    </source>
</reference>
<keyword evidence="4" id="KW-0812">Transmembrane</keyword>
<dbReference type="InterPro" id="IPR002048">
    <property type="entry name" value="EF_hand_dom"/>
</dbReference>
<feature type="domain" description="EF-hand" evidence="6">
    <location>
        <begin position="2039"/>
        <end position="2074"/>
    </location>
</feature>
<dbReference type="Gene3D" id="1.10.238.10">
    <property type="entry name" value="EF-hand"/>
    <property type="match status" value="1"/>
</dbReference>
<evidence type="ECO:0000256" key="3">
    <source>
        <dbReference type="SAM" id="MobiDB-lite"/>
    </source>
</evidence>
<proteinExistence type="predicted"/>
<evidence type="ECO:0000256" key="4">
    <source>
        <dbReference type="SAM" id="Phobius"/>
    </source>
</evidence>
<evidence type="ECO:0000313" key="7">
    <source>
        <dbReference type="EMBL" id="GMH87058.1"/>
    </source>
</evidence>